<protein>
    <recommendedName>
        <fullName evidence="8">ATP synthase epsilon chain</fullName>
    </recommendedName>
    <alternativeName>
        <fullName evidence="8">ATP synthase F1 sector epsilon subunit</fullName>
    </alternativeName>
    <alternativeName>
        <fullName evidence="8">F-ATPase epsilon subunit</fullName>
    </alternativeName>
</protein>
<dbReference type="CDD" id="cd12152">
    <property type="entry name" value="F1-ATPase_delta"/>
    <property type="match status" value="1"/>
</dbReference>
<dbReference type="GO" id="GO:0046933">
    <property type="term" value="F:proton-transporting ATP synthase activity, rotational mechanism"/>
    <property type="evidence" value="ECO:0007669"/>
    <property type="project" value="UniProtKB-UniRule"/>
</dbReference>
<keyword evidence="5 8" id="KW-0472">Membrane</keyword>
<evidence type="ECO:0000256" key="6">
    <source>
        <dbReference type="ARBA" id="ARBA00023196"/>
    </source>
</evidence>
<feature type="domain" description="ATP synthase F1 complex delta/epsilon subunit N-terminal" evidence="10">
    <location>
        <begin position="6"/>
        <end position="83"/>
    </location>
</feature>
<evidence type="ECO:0000313" key="11">
    <source>
        <dbReference type="EMBL" id="MBH8594986.1"/>
    </source>
</evidence>
<comment type="function">
    <text evidence="8">Produces ATP from ADP in the presence of a proton gradient across the membrane.</text>
</comment>
<dbReference type="PANTHER" id="PTHR13822:SF10">
    <property type="entry name" value="ATP SYNTHASE EPSILON CHAIN, CHLOROPLASTIC"/>
    <property type="match status" value="1"/>
</dbReference>
<comment type="subcellular location">
    <subcellularLocation>
        <location evidence="8">Cell membrane</location>
        <topology evidence="8">Peripheral membrane protein</topology>
    </subcellularLocation>
    <subcellularLocation>
        <location evidence="1">Endomembrane system</location>
        <topology evidence="1">Peripheral membrane protein</topology>
    </subcellularLocation>
</comment>
<dbReference type="InterPro" id="IPR001469">
    <property type="entry name" value="ATP_synth_F1_dsu/esu"/>
</dbReference>
<reference evidence="11 12" key="1">
    <citation type="submission" date="2020-12" db="EMBL/GenBank/DDBJ databases">
        <title>WGS of Thermoactinomyces spp.</title>
        <authorList>
            <person name="Cheng K."/>
        </authorList>
    </citation>
    <scope>NUCLEOTIDE SEQUENCE [LARGE SCALE GENOMIC DNA]</scope>
    <source>
        <strain evidence="12">CICC 10671\DSM 43846</strain>
    </source>
</reference>
<dbReference type="EMBL" id="JAECVW010000003">
    <property type="protein sequence ID" value="MBH8594986.1"/>
    <property type="molecule type" value="Genomic_DNA"/>
</dbReference>
<proteinExistence type="inferred from homology"/>
<dbReference type="SUPFAM" id="SSF51344">
    <property type="entry name" value="Epsilon subunit of F1F0-ATP synthase N-terminal domain"/>
    <property type="match status" value="1"/>
</dbReference>
<keyword evidence="8" id="KW-0375">Hydrogen ion transport</keyword>
<keyword evidence="3 8" id="KW-0813">Transport</keyword>
<dbReference type="GO" id="GO:0005886">
    <property type="term" value="C:plasma membrane"/>
    <property type="evidence" value="ECO:0007669"/>
    <property type="project" value="UniProtKB-SubCell"/>
</dbReference>
<keyword evidence="8" id="KW-1003">Cell membrane</keyword>
<dbReference type="Gene3D" id="2.60.15.10">
    <property type="entry name" value="F0F1 ATP synthase delta/epsilon subunit, N-terminal"/>
    <property type="match status" value="1"/>
</dbReference>
<evidence type="ECO:0000256" key="2">
    <source>
        <dbReference type="ARBA" id="ARBA00005712"/>
    </source>
</evidence>
<keyword evidence="7 8" id="KW-0066">ATP synthesis</keyword>
<dbReference type="GO" id="GO:0045259">
    <property type="term" value="C:proton-transporting ATP synthase complex"/>
    <property type="evidence" value="ECO:0007669"/>
    <property type="project" value="UniProtKB-KW"/>
</dbReference>
<evidence type="ECO:0000256" key="3">
    <source>
        <dbReference type="ARBA" id="ARBA00022448"/>
    </source>
</evidence>
<dbReference type="InterPro" id="IPR020546">
    <property type="entry name" value="ATP_synth_F1_dsu/esu_N"/>
</dbReference>
<evidence type="ECO:0000256" key="8">
    <source>
        <dbReference type="HAMAP-Rule" id="MF_00530"/>
    </source>
</evidence>
<keyword evidence="4 8" id="KW-0406">Ion transport</keyword>
<accession>A0A8I1ABP9</accession>
<dbReference type="HAMAP" id="MF_00530">
    <property type="entry name" value="ATP_synth_epsil_bac"/>
    <property type="match status" value="1"/>
</dbReference>
<evidence type="ECO:0000313" key="12">
    <source>
        <dbReference type="Proteomes" id="UP000633619"/>
    </source>
</evidence>
<dbReference type="InterPro" id="IPR036771">
    <property type="entry name" value="ATPsynth_dsu/esu_N"/>
</dbReference>
<evidence type="ECO:0000256" key="4">
    <source>
        <dbReference type="ARBA" id="ARBA00023065"/>
    </source>
</evidence>
<dbReference type="RefSeq" id="WP_181731315.1">
    <property type="nucleotide sequence ID" value="NZ_JACEIR010000002.1"/>
</dbReference>
<dbReference type="Pfam" id="PF02823">
    <property type="entry name" value="ATP-synt_DE_N"/>
    <property type="match status" value="1"/>
</dbReference>
<keyword evidence="12" id="KW-1185">Reference proteome</keyword>
<dbReference type="PANTHER" id="PTHR13822">
    <property type="entry name" value="ATP SYNTHASE DELTA/EPSILON CHAIN"/>
    <property type="match status" value="1"/>
</dbReference>
<evidence type="ECO:0000256" key="1">
    <source>
        <dbReference type="ARBA" id="ARBA00004184"/>
    </source>
</evidence>
<organism evidence="11 12">
    <name type="scientific">Thermoactinomyces intermedius</name>
    <dbReference type="NCBI Taxonomy" id="2024"/>
    <lineage>
        <taxon>Bacteria</taxon>
        <taxon>Bacillati</taxon>
        <taxon>Bacillota</taxon>
        <taxon>Bacilli</taxon>
        <taxon>Bacillales</taxon>
        <taxon>Thermoactinomycetaceae</taxon>
        <taxon>Thermoactinomyces</taxon>
    </lineage>
</organism>
<dbReference type="NCBIfam" id="TIGR01216">
    <property type="entry name" value="ATP_synt_epsi"/>
    <property type="match status" value="1"/>
</dbReference>
<evidence type="ECO:0000259" key="10">
    <source>
        <dbReference type="Pfam" id="PF02823"/>
    </source>
</evidence>
<dbReference type="GO" id="GO:0005524">
    <property type="term" value="F:ATP binding"/>
    <property type="evidence" value="ECO:0007669"/>
    <property type="project" value="UniProtKB-UniRule"/>
</dbReference>
<dbReference type="GO" id="GO:0012505">
    <property type="term" value="C:endomembrane system"/>
    <property type="evidence" value="ECO:0007669"/>
    <property type="project" value="UniProtKB-SubCell"/>
</dbReference>
<dbReference type="AlphaFoldDB" id="A0A8I1ABP9"/>
<gene>
    <name evidence="8 11" type="primary">atpC</name>
    <name evidence="11" type="ORF">I8U20_06535</name>
</gene>
<comment type="subunit">
    <text evidence="8 9">F-type ATPases have 2 components, CF(1) - the catalytic core - and CF(0) - the membrane proton channel. CF(1) has five subunits: alpha(3), beta(3), gamma(1), delta(1), epsilon(1). CF(0) has three main subunits: a, b and c.</text>
</comment>
<keyword evidence="6 8" id="KW-0139">CF(1)</keyword>
<dbReference type="Proteomes" id="UP000633619">
    <property type="component" value="Unassembled WGS sequence"/>
</dbReference>
<comment type="caution">
    <text evidence="11">The sequence shown here is derived from an EMBL/GenBank/DDBJ whole genome shotgun (WGS) entry which is preliminary data.</text>
</comment>
<evidence type="ECO:0000256" key="7">
    <source>
        <dbReference type="ARBA" id="ARBA00023310"/>
    </source>
</evidence>
<evidence type="ECO:0000256" key="9">
    <source>
        <dbReference type="RuleBase" id="RU003656"/>
    </source>
</evidence>
<comment type="similarity">
    <text evidence="2 8 9">Belongs to the ATPase epsilon chain family.</text>
</comment>
<sequence>MGNKVQLDIVTPERIVYSKHIDMVVTKAADGEIGVMAQHVPFVSPIIGDTVRVKNDGSEETFKISGGFIEVRPDKVTILAESAEV</sequence>
<name>A0A8I1ABP9_THEIN</name>
<evidence type="ECO:0000256" key="5">
    <source>
        <dbReference type="ARBA" id="ARBA00023136"/>
    </source>
</evidence>